<accession>A0A9Q1GLL8</accession>
<dbReference type="AlphaFoldDB" id="A0A9Q1GLL8"/>
<evidence type="ECO:0000313" key="2">
    <source>
        <dbReference type="Proteomes" id="UP001153076"/>
    </source>
</evidence>
<dbReference type="Proteomes" id="UP001153076">
    <property type="component" value="Unassembled WGS sequence"/>
</dbReference>
<dbReference type="InterPro" id="IPR035979">
    <property type="entry name" value="RBD_domain_sf"/>
</dbReference>
<organism evidence="1 2">
    <name type="scientific">Carnegiea gigantea</name>
    <dbReference type="NCBI Taxonomy" id="171969"/>
    <lineage>
        <taxon>Eukaryota</taxon>
        <taxon>Viridiplantae</taxon>
        <taxon>Streptophyta</taxon>
        <taxon>Embryophyta</taxon>
        <taxon>Tracheophyta</taxon>
        <taxon>Spermatophyta</taxon>
        <taxon>Magnoliopsida</taxon>
        <taxon>eudicotyledons</taxon>
        <taxon>Gunneridae</taxon>
        <taxon>Pentapetalae</taxon>
        <taxon>Caryophyllales</taxon>
        <taxon>Cactineae</taxon>
        <taxon>Cactaceae</taxon>
        <taxon>Cactoideae</taxon>
        <taxon>Echinocereeae</taxon>
        <taxon>Carnegiea</taxon>
    </lineage>
</organism>
<protein>
    <recommendedName>
        <fullName evidence="3">RRM domain-containing protein</fullName>
    </recommendedName>
</protein>
<proteinExistence type="predicted"/>
<name>A0A9Q1GLL8_9CARY</name>
<dbReference type="GO" id="GO:0003676">
    <property type="term" value="F:nucleic acid binding"/>
    <property type="evidence" value="ECO:0007669"/>
    <property type="project" value="InterPro"/>
</dbReference>
<evidence type="ECO:0000313" key="1">
    <source>
        <dbReference type="EMBL" id="KAJ8423502.1"/>
    </source>
</evidence>
<reference evidence="1" key="1">
    <citation type="submission" date="2022-04" db="EMBL/GenBank/DDBJ databases">
        <title>Carnegiea gigantea Genome sequencing and assembly v2.</title>
        <authorList>
            <person name="Copetti D."/>
            <person name="Sanderson M.J."/>
            <person name="Burquez A."/>
            <person name="Wojciechowski M.F."/>
        </authorList>
    </citation>
    <scope>NUCLEOTIDE SEQUENCE</scope>
    <source>
        <strain evidence="1">SGP5-SGP5p</strain>
        <tissue evidence="1">Aerial part</tissue>
    </source>
</reference>
<keyword evidence="2" id="KW-1185">Reference proteome</keyword>
<sequence length="224" mass="25966">MSVENFDVRHMEHTNRMLRRRVPVPQQEPIVEILANNSKDVFLSILIICLRIQVLSTLKDLFSYFGEVLDYDFIKFADIQDNIKAIEYINGKIIGDCKLQVTWARFQKHCYLEGERRIPKVKNIPNQDMSFPYKQALLSYPTGNELEAQKGANEAMEEHVHDHLIYVGKLTSQVPSCGSSMEDNKEIDSSLHPFDDPLEMELQLHEKSEKCKFYNKAKRSGSKN</sequence>
<dbReference type="OrthoDB" id="6730379at2759"/>
<dbReference type="SUPFAM" id="SSF54928">
    <property type="entry name" value="RNA-binding domain, RBD"/>
    <property type="match status" value="1"/>
</dbReference>
<dbReference type="EMBL" id="JAKOGI010001950">
    <property type="protein sequence ID" value="KAJ8423502.1"/>
    <property type="molecule type" value="Genomic_DNA"/>
</dbReference>
<dbReference type="InterPro" id="IPR012677">
    <property type="entry name" value="Nucleotide-bd_a/b_plait_sf"/>
</dbReference>
<comment type="caution">
    <text evidence="1">The sequence shown here is derived from an EMBL/GenBank/DDBJ whole genome shotgun (WGS) entry which is preliminary data.</text>
</comment>
<gene>
    <name evidence="1" type="ORF">Cgig2_023086</name>
</gene>
<dbReference type="Gene3D" id="3.30.70.330">
    <property type="match status" value="1"/>
</dbReference>
<evidence type="ECO:0008006" key="3">
    <source>
        <dbReference type="Google" id="ProtNLM"/>
    </source>
</evidence>